<evidence type="ECO:0000259" key="2">
    <source>
        <dbReference type="Pfam" id="PF11738"/>
    </source>
</evidence>
<sequence>MKITASLTAAAVAATTLLAACSGNGGETAGSEEISNFEIREQLKSASKSYKLVYASGDTAYVTLSATVQWPVEFGGSDLIALRDTIINALGTKSPYNIDQAMSAYVNNNELIEAGPQVTVSPVDSISPMTDETNSYDIETTIKVTELNEQTVTYQIYNYSFTGGAHPNYAYIPFTYDLSAGKVLTFDMLFKPGSDDALMTLIQEALANQLGVRDPAKLGEAGVFTDQLFVSRNVFVSDGQIVFHYNPYEIGPYALGQMDVALAPFVIENLLTSEAKSLLLN</sequence>
<dbReference type="PROSITE" id="PS51257">
    <property type="entry name" value="PROKAR_LIPOPROTEIN"/>
    <property type="match status" value="1"/>
</dbReference>
<comment type="caution">
    <text evidence="4">The sequence shown here is derived from an EMBL/GenBank/DDBJ whole genome shotgun (WGS) entry which is preliminary data.</text>
</comment>
<dbReference type="Gene3D" id="3.30.565.40">
    <property type="entry name" value="Fervidobacterium nodosum Rt17-B1 like"/>
    <property type="match status" value="1"/>
</dbReference>
<accession>A0A921E8M8</accession>
<evidence type="ECO:0000313" key="5">
    <source>
        <dbReference type="Proteomes" id="UP000711407"/>
    </source>
</evidence>
<dbReference type="Pfam" id="PF13739">
    <property type="entry name" value="PdaC"/>
    <property type="match status" value="1"/>
</dbReference>
<dbReference type="Proteomes" id="UP000711407">
    <property type="component" value="Unassembled WGS sequence"/>
</dbReference>
<dbReference type="Gene3D" id="3.90.640.20">
    <property type="entry name" value="Heat-shock cognate protein, ATPase"/>
    <property type="match status" value="1"/>
</dbReference>
<dbReference type="InterPro" id="IPR025303">
    <property type="entry name" value="PdaC"/>
</dbReference>
<proteinExistence type="predicted"/>
<dbReference type="InterPro" id="IPR021729">
    <property type="entry name" value="DUF3298"/>
</dbReference>
<organism evidence="4 5">
    <name type="scientific">Candidatus Amulumruptor caecigallinarius</name>
    <dbReference type="NCBI Taxonomy" id="2109911"/>
    <lineage>
        <taxon>Bacteria</taxon>
        <taxon>Pseudomonadati</taxon>
        <taxon>Bacteroidota</taxon>
        <taxon>Bacteroidia</taxon>
        <taxon>Bacteroidales</taxon>
        <taxon>Muribaculaceae</taxon>
        <taxon>Candidatus Amulumruptor</taxon>
    </lineage>
</organism>
<reference evidence="4" key="1">
    <citation type="journal article" date="2021" name="PeerJ">
        <title>Extensive microbial diversity within the chicken gut microbiome revealed by metagenomics and culture.</title>
        <authorList>
            <person name="Gilroy R."/>
            <person name="Ravi A."/>
            <person name="Getino M."/>
            <person name="Pursley I."/>
            <person name="Horton D.L."/>
            <person name="Alikhan N.F."/>
            <person name="Baker D."/>
            <person name="Gharbi K."/>
            <person name="Hall N."/>
            <person name="Watson M."/>
            <person name="Adriaenssens E.M."/>
            <person name="Foster-Nyarko E."/>
            <person name="Jarju S."/>
            <person name="Secka A."/>
            <person name="Antonio M."/>
            <person name="Oren A."/>
            <person name="Chaudhuri R.R."/>
            <person name="La Ragione R."/>
            <person name="Hildebrand F."/>
            <person name="Pallen M.J."/>
        </authorList>
    </citation>
    <scope>NUCLEOTIDE SEQUENCE</scope>
    <source>
        <strain evidence="4">4100</strain>
    </source>
</reference>
<dbReference type="Pfam" id="PF11738">
    <property type="entry name" value="DUF3298"/>
    <property type="match status" value="1"/>
</dbReference>
<gene>
    <name evidence="4" type="ORF">K8V47_00390</name>
</gene>
<evidence type="ECO:0000313" key="4">
    <source>
        <dbReference type="EMBL" id="HJE38212.1"/>
    </source>
</evidence>
<dbReference type="InterPro" id="IPR037126">
    <property type="entry name" value="PdaC/RsiV-like_sf"/>
</dbReference>
<feature type="domain" description="Deacetylase PdaC" evidence="3">
    <location>
        <begin position="99"/>
        <end position="169"/>
    </location>
</feature>
<protein>
    <submittedName>
        <fullName evidence="4">DUF3298 and DUF4163 domain-containing protein</fullName>
    </submittedName>
</protein>
<feature type="signal peptide" evidence="1">
    <location>
        <begin position="1"/>
        <end position="19"/>
    </location>
</feature>
<dbReference type="EMBL" id="DYXT01000005">
    <property type="protein sequence ID" value="HJE38212.1"/>
    <property type="molecule type" value="Genomic_DNA"/>
</dbReference>
<keyword evidence="1" id="KW-0732">Signal</keyword>
<feature type="chain" id="PRO_5037457398" evidence="1">
    <location>
        <begin position="20"/>
        <end position="281"/>
    </location>
</feature>
<name>A0A921E8M8_9BACT</name>
<dbReference type="AlphaFoldDB" id="A0A921E8M8"/>
<feature type="domain" description="DUF3298" evidence="2">
    <location>
        <begin position="189"/>
        <end position="260"/>
    </location>
</feature>
<evidence type="ECO:0000256" key="1">
    <source>
        <dbReference type="SAM" id="SignalP"/>
    </source>
</evidence>
<evidence type="ECO:0000259" key="3">
    <source>
        <dbReference type="Pfam" id="PF13739"/>
    </source>
</evidence>
<reference evidence="4" key="2">
    <citation type="submission" date="2021-09" db="EMBL/GenBank/DDBJ databases">
        <authorList>
            <person name="Gilroy R."/>
        </authorList>
    </citation>
    <scope>NUCLEOTIDE SEQUENCE</scope>
    <source>
        <strain evidence="4">4100</strain>
    </source>
</reference>